<dbReference type="PANTHER" id="PTHR23504:SF6">
    <property type="entry name" value="MULTIDRUG TRANSPORTER, PUTATIVE (AFU_ORTHOLOGUE AFUA_4G08740)-RELATED"/>
    <property type="match status" value="1"/>
</dbReference>
<feature type="transmembrane region" description="Helical" evidence="7">
    <location>
        <begin position="348"/>
        <end position="373"/>
    </location>
</feature>
<dbReference type="PANTHER" id="PTHR23504">
    <property type="entry name" value="MAJOR FACILITATOR SUPERFAMILY DOMAIN-CONTAINING PROTEIN 10"/>
    <property type="match status" value="1"/>
</dbReference>
<evidence type="ECO:0000256" key="5">
    <source>
        <dbReference type="ARBA" id="ARBA00023136"/>
    </source>
</evidence>
<feature type="transmembrane region" description="Helical" evidence="7">
    <location>
        <begin position="504"/>
        <end position="524"/>
    </location>
</feature>
<dbReference type="Pfam" id="PF07690">
    <property type="entry name" value="MFS_1"/>
    <property type="match status" value="1"/>
</dbReference>
<dbReference type="EMBL" id="ML994630">
    <property type="protein sequence ID" value="KAF2186246.1"/>
    <property type="molecule type" value="Genomic_DNA"/>
</dbReference>
<feature type="transmembrane region" description="Helical" evidence="7">
    <location>
        <begin position="399"/>
        <end position="418"/>
    </location>
</feature>
<dbReference type="InterPro" id="IPR011701">
    <property type="entry name" value="MFS"/>
</dbReference>
<reference evidence="9" key="1">
    <citation type="journal article" date="2020" name="Stud. Mycol.">
        <title>101 Dothideomycetes genomes: a test case for predicting lifestyles and emergence of pathogens.</title>
        <authorList>
            <person name="Haridas S."/>
            <person name="Albert R."/>
            <person name="Binder M."/>
            <person name="Bloem J."/>
            <person name="Labutti K."/>
            <person name="Salamov A."/>
            <person name="Andreopoulos B."/>
            <person name="Baker S."/>
            <person name="Barry K."/>
            <person name="Bills G."/>
            <person name="Bluhm B."/>
            <person name="Cannon C."/>
            <person name="Castanera R."/>
            <person name="Culley D."/>
            <person name="Daum C."/>
            <person name="Ezra D."/>
            <person name="Gonzalez J."/>
            <person name="Henrissat B."/>
            <person name="Kuo A."/>
            <person name="Liang C."/>
            <person name="Lipzen A."/>
            <person name="Lutzoni F."/>
            <person name="Magnuson J."/>
            <person name="Mondo S."/>
            <person name="Nolan M."/>
            <person name="Ohm R."/>
            <person name="Pangilinan J."/>
            <person name="Park H.-J."/>
            <person name="Ramirez L."/>
            <person name="Alfaro M."/>
            <person name="Sun H."/>
            <person name="Tritt A."/>
            <person name="Yoshinaga Y."/>
            <person name="Zwiers L.-H."/>
            <person name="Turgeon B."/>
            <person name="Goodwin S."/>
            <person name="Spatafora J."/>
            <person name="Crous P."/>
            <person name="Grigoriev I."/>
        </authorList>
    </citation>
    <scope>NUCLEOTIDE SEQUENCE</scope>
    <source>
        <strain evidence="9">CBS 207.26</strain>
    </source>
</reference>
<dbReference type="InterPro" id="IPR036259">
    <property type="entry name" value="MFS_trans_sf"/>
</dbReference>
<dbReference type="InterPro" id="IPR020846">
    <property type="entry name" value="MFS_dom"/>
</dbReference>
<comment type="subcellular location">
    <subcellularLocation>
        <location evidence="1">Membrane</location>
        <topology evidence="1">Multi-pass membrane protein</topology>
    </subcellularLocation>
</comment>
<feature type="region of interest" description="Disordered" evidence="6">
    <location>
        <begin position="315"/>
        <end position="336"/>
    </location>
</feature>
<keyword evidence="4 7" id="KW-1133">Transmembrane helix</keyword>
<feature type="transmembrane region" description="Helical" evidence="7">
    <location>
        <begin position="461"/>
        <end position="484"/>
    </location>
</feature>
<organism evidence="9 10">
    <name type="scientific">Zopfia rhizophila CBS 207.26</name>
    <dbReference type="NCBI Taxonomy" id="1314779"/>
    <lineage>
        <taxon>Eukaryota</taxon>
        <taxon>Fungi</taxon>
        <taxon>Dikarya</taxon>
        <taxon>Ascomycota</taxon>
        <taxon>Pezizomycotina</taxon>
        <taxon>Dothideomycetes</taxon>
        <taxon>Dothideomycetes incertae sedis</taxon>
        <taxon>Zopfiaceae</taxon>
        <taxon>Zopfia</taxon>
    </lineage>
</organism>
<evidence type="ECO:0000256" key="7">
    <source>
        <dbReference type="SAM" id="Phobius"/>
    </source>
</evidence>
<proteinExistence type="predicted"/>
<dbReference type="AlphaFoldDB" id="A0A6A6E8T4"/>
<feature type="transmembrane region" description="Helical" evidence="7">
    <location>
        <begin position="430"/>
        <end position="449"/>
    </location>
</feature>
<dbReference type="PROSITE" id="PS50850">
    <property type="entry name" value="MFS"/>
    <property type="match status" value="1"/>
</dbReference>
<feature type="transmembrane region" description="Helical" evidence="7">
    <location>
        <begin position="182"/>
        <end position="205"/>
    </location>
</feature>
<dbReference type="GO" id="GO:0016020">
    <property type="term" value="C:membrane"/>
    <property type="evidence" value="ECO:0007669"/>
    <property type="project" value="UniProtKB-SubCell"/>
</dbReference>
<evidence type="ECO:0000256" key="2">
    <source>
        <dbReference type="ARBA" id="ARBA00022448"/>
    </source>
</evidence>
<dbReference type="GO" id="GO:0022857">
    <property type="term" value="F:transmembrane transporter activity"/>
    <property type="evidence" value="ECO:0007669"/>
    <property type="project" value="InterPro"/>
</dbReference>
<evidence type="ECO:0000256" key="3">
    <source>
        <dbReference type="ARBA" id="ARBA00022692"/>
    </source>
</evidence>
<evidence type="ECO:0000313" key="10">
    <source>
        <dbReference type="Proteomes" id="UP000800200"/>
    </source>
</evidence>
<sequence>MTNREVAEEEERLLAAPSTEHKTPVLTILPPEDKVTWKTLPHKRQLLLLALCRLSDPLSNACLLPYIYYLVKSILDDPDHPTAPQQISRLTGILVAAFPLGQMSTSMFWGRISDSYGRKRIILIGLTISVIANISFGFSRSFGALLFWRVIAGMANGIRGVMRTMTAEIVKERRYQTRAFLAVPLVFNSGRVVALAIGGCLADPIHNMSWLFGPNGLLNVSQNPGGVPWAVKYPYALPAIFNGTVLGICLTLATLGLKESLPTKEHDWDLGIAVGKSITGFFKRSVFRRDASGYTAVQIEETEILMADCAVTDVSSTGTSTPTESTPSPPPTPRTHRLPFRQIWTRHLLMTLFSFGLLPLHNSTFIHIFPVYLCMPTEPNLHPTVFRFTGGLGLASPTVGMYLAAFGICGILLQLFIYPRIQRRIGTLGAFRLANMIFPAAYLFVPYLSLLSGHLVARWPAMAAILFAQVMGRTMAIPSSVLLLTEATPQKSVLGTVHGAGNALSALASAGGPMIGGLILAWGIDMGVVGVVWWAWLCLVALVALGWSFVLRRTEAEKEELAGRLVLDEENKEGR</sequence>
<evidence type="ECO:0000256" key="6">
    <source>
        <dbReference type="SAM" id="MobiDB-lite"/>
    </source>
</evidence>
<feature type="transmembrane region" description="Helical" evidence="7">
    <location>
        <begin position="145"/>
        <end position="162"/>
    </location>
</feature>
<feature type="transmembrane region" description="Helical" evidence="7">
    <location>
        <begin position="121"/>
        <end position="139"/>
    </location>
</feature>
<feature type="transmembrane region" description="Helical" evidence="7">
    <location>
        <begin position="235"/>
        <end position="257"/>
    </location>
</feature>
<dbReference type="Gene3D" id="1.20.1250.20">
    <property type="entry name" value="MFS general substrate transporter like domains"/>
    <property type="match status" value="1"/>
</dbReference>
<gene>
    <name evidence="9" type="ORF">K469DRAFT_148364</name>
</gene>
<dbReference type="OrthoDB" id="10262656at2759"/>
<keyword evidence="5 7" id="KW-0472">Membrane</keyword>
<feature type="domain" description="Major facilitator superfamily (MFS) profile" evidence="8">
    <location>
        <begin position="45"/>
        <end position="558"/>
    </location>
</feature>
<feature type="transmembrane region" description="Helical" evidence="7">
    <location>
        <begin position="530"/>
        <end position="551"/>
    </location>
</feature>
<accession>A0A6A6E8T4</accession>
<evidence type="ECO:0000313" key="9">
    <source>
        <dbReference type="EMBL" id="KAF2186246.1"/>
    </source>
</evidence>
<feature type="compositionally biased region" description="Low complexity" evidence="6">
    <location>
        <begin position="315"/>
        <end position="326"/>
    </location>
</feature>
<evidence type="ECO:0000256" key="1">
    <source>
        <dbReference type="ARBA" id="ARBA00004141"/>
    </source>
</evidence>
<protein>
    <submittedName>
        <fullName evidence="9">MFS general substrate transporter</fullName>
    </submittedName>
</protein>
<dbReference type="Proteomes" id="UP000800200">
    <property type="component" value="Unassembled WGS sequence"/>
</dbReference>
<evidence type="ECO:0000259" key="8">
    <source>
        <dbReference type="PROSITE" id="PS50850"/>
    </source>
</evidence>
<evidence type="ECO:0000256" key="4">
    <source>
        <dbReference type="ARBA" id="ARBA00022989"/>
    </source>
</evidence>
<keyword evidence="2" id="KW-0813">Transport</keyword>
<keyword evidence="10" id="KW-1185">Reference proteome</keyword>
<dbReference type="SUPFAM" id="SSF103473">
    <property type="entry name" value="MFS general substrate transporter"/>
    <property type="match status" value="1"/>
</dbReference>
<name>A0A6A6E8T4_9PEZI</name>
<keyword evidence="3 7" id="KW-0812">Transmembrane</keyword>